<dbReference type="InterPro" id="IPR050892">
    <property type="entry name" value="ADP-ribose_metab_enzymes"/>
</dbReference>
<organism evidence="3 4">
    <name type="scientific">Dendroctonus ponderosae</name>
    <name type="common">Mountain pine beetle</name>
    <dbReference type="NCBI Taxonomy" id="77166"/>
    <lineage>
        <taxon>Eukaryota</taxon>
        <taxon>Metazoa</taxon>
        <taxon>Ecdysozoa</taxon>
        <taxon>Arthropoda</taxon>
        <taxon>Hexapoda</taxon>
        <taxon>Insecta</taxon>
        <taxon>Pterygota</taxon>
        <taxon>Neoptera</taxon>
        <taxon>Endopterygota</taxon>
        <taxon>Coleoptera</taxon>
        <taxon>Polyphaga</taxon>
        <taxon>Cucujiformia</taxon>
        <taxon>Curculionidae</taxon>
        <taxon>Scolytinae</taxon>
        <taxon>Dendroctonus</taxon>
    </lineage>
</organism>
<evidence type="ECO:0000259" key="2">
    <source>
        <dbReference type="PROSITE" id="PS51154"/>
    </source>
</evidence>
<reference evidence="4" key="1">
    <citation type="journal article" date="2013" name="Genome Biol.">
        <title>Draft genome of the mountain pine beetle, Dendroctonus ponderosae Hopkins, a major forest pest.</title>
        <authorList>
            <person name="Keeling C.I."/>
            <person name="Yuen M.M."/>
            <person name="Liao N.Y."/>
            <person name="Docking T.R."/>
            <person name="Chan S.K."/>
            <person name="Taylor G.A."/>
            <person name="Palmquist D.L."/>
            <person name="Jackman S.D."/>
            <person name="Nguyen A."/>
            <person name="Li M."/>
            <person name="Henderson H."/>
            <person name="Janes J.K."/>
            <person name="Zhao Y."/>
            <person name="Pandoh P."/>
            <person name="Moore R."/>
            <person name="Sperling F.A."/>
            <person name="Huber D.P."/>
            <person name="Birol I."/>
            <person name="Jones S.J."/>
            <person name="Bohlmann J."/>
        </authorList>
    </citation>
    <scope>NUCLEOTIDE SEQUENCE</scope>
</reference>
<name>A0AAR5QHK8_DENPD</name>
<evidence type="ECO:0000256" key="1">
    <source>
        <dbReference type="SAM" id="MobiDB-lite"/>
    </source>
</evidence>
<proteinExistence type="predicted"/>
<feature type="compositionally biased region" description="Polar residues" evidence="1">
    <location>
        <begin position="113"/>
        <end position="126"/>
    </location>
</feature>
<dbReference type="PANTHER" id="PTHR12521">
    <property type="entry name" value="PROTEIN C6ORF130"/>
    <property type="match status" value="1"/>
</dbReference>
<feature type="compositionally biased region" description="Basic and acidic residues" evidence="1">
    <location>
        <begin position="257"/>
        <end position="268"/>
    </location>
</feature>
<dbReference type="InterPro" id="IPR002589">
    <property type="entry name" value="Macro_dom"/>
</dbReference>
<evidence type="ECO:0000313" key="4">
    <source>
        <dbReference type="Proteomes" id="UP000019118"/>
    </source>
</evidence>
<feature type="compositionally biased region" description="Polar residues" evidence="1">
    <location>
        <begin position="33"/>
        <end position="54"/>
    </location>
</feature>
<feature type="compositionally biased region" description="Basic and acidic residues" evidence="1">
    <location>
        <begin position="235"/>
        <end position="245"/>
    </location>
</feature>
<dbReference type="PANTHER" id="PTHR12521:SF0">
    <property type="entry name" value="ADP-RIBOSE GLYCOHYDROLASE OARD1"/>
    <property type="match status" value="1"/>
</dbReference>
<feature type="compositionally biased region" description="Basic residues" evidence="1">
    <location>
        <begin position="515"/>
        <end position="525"/>
    </location>
</feature>
<evidence type="ECO:0000313" key="3">
    <source>
        <dbReference type="EnsemblMetazoa" id="XP_019772681.1"/>
    </source>
</evidence>
<feature type="compositionally biased region" description="Polar residues" evidence="1">
    <location>
        <begin position="214"/>
        <end position="226"/>
    </location>
</feature>
<dbReference type="EnsemblMetazoa" id="XM_019917122.1">
    <property type="protein sequence ID" value="XP_019772681.1"/>
    <property type="gene ID" value="LOC109546234"/>
</dbReference>
<dbReference type="Gene3D" id="3.40.220.10">
    <property type="entry name" value="Leucine Aminopeptidase, subunit E, domain 1"/>
    <property type="match status" value="1"/>
</dbReference>
<feature type="region of interest" description="Disordered" evidence="1">
    <location>
        <begin position="501"/>
        <end position="525"/>
    </location>
</feature>
<feature type="compositionally biased region" description="Basic and acidic residues" evidence="1">
    <location>
        <begin position="87"/>
        <end position="104"/>
    </location>
</feature>
<accession>A0AAR5QHK8</accession>
<dbReference type="CDD" id="cd02901">
    <property type="entry name" value="Macro_Poa1p-like"/>
    <property type="match status" value="1"/>
</dbReference>
<feature type="compositionally biased region" description="Polar residues" evidence="1">
    <location>
        <begin position="7"/>
        <end position="23"/>
    </location>
</feature>
<feature type="compositionally biased region" description="Basic and acidic residues" evidence="1">
    <location>
        <begin position="156"/>
        <end position="169"/>
    </location>
</feature>
<reference evidence="3" key="2">
    <citation type="submission" date="2024-08" db="UniProtKB">
        <authorList>
            <consortium name="EnsemblMetazoa"/>
        </authorList>
    </citation>
    <scope>IDENTIFICATION</scope>
</reference>
<protein>
    <recommendedName>
        <fullName evidence="2">Macro domain-containing protein</fullName>
    </recommendedName>
</protein>
<dbReference type="Proteomes" id="UP000019118">
    <property type="component" value="Unassembled WGS sequence"/>
</dbReference>
<feature type="compositionally biased region" description="Basic and acidic residues" evidence="1">
    <location>
        <begin position="184"/>
        <end position="198"/>
    </location>
</feature>
<dbReference type="PROSITE" id="PS51154">
    <property type="entry name" value="MACRO"/>
    <property type="match status" value="1"/>
</dbReference>
<dbReference type="GO" id="GO:0140291">
    <property type="term" value="P:peptidyl-glutamate ADP-deribosylation"/>
    <property type="evidence" value="ECO:0007669"/>
    <property type="project" value="TreeGrafter"/>
</dbReference>
<feature type="compositionally biased region" description="Basic and acidic residues" evidence="1">
    <location>
        <begin position="279"/>
        <end position="292"/>
    </location>
</feature>
<dbReference type="AlphaFoldDB" id="A0AAR5QHK8"/>
<dbReference type="GeneID" id="109546234"/>
<dbReference type="SUPFAM" id="SSF52949">
    <property type="entry name" value="Macro domain-like"/>
    <property type="match status" value="1"/>
</dbReference>
<feature type="domain" description="Macro" evidence="2">
    <location>
        <begin position="340"/>
        <end position="508"/>
    </location>
</feature>
<sequence length="525" mass="60657">MRKSYSDVLNKSASRAKNSTHLNPSAHEFVPKSNDSWPRVNSQHMHDNVPSQPVMNAPSAAVNPSLHLEIDEPKIKETDTNYSSDGNRFDRRRDAGYEEKKRDSGYVTKNRGKSGNSSEKSQTFYNKKTENWRRREISKDQSGDNRLEFVLPQPPRRMEKGPKNEDHMENPQTLIKKTHASKKQRSDSDKVVSNHACDRYPGPNTENIEDDWHTQNSNSTPTTTCKTLGVSPQKDLSEYPKEVERNAGASLTNTFSGREKERKKDNFTRAESSSFPLRSNDRSITESKNEKFRSRHSSSYLERDRSLEKTRNKTRWSTSACAESDKEKMEGDALFDYWKAKWRSINSSQDKVVHEIFGDLFEQPKEYSLAHCVAEDLRMGSGIAVSFKREFKNLPELFDQRAKQGGLATFYDEKNKRFVYYLVTKKESTGKPTYFTLWKSLCKMRDHVKENKVEKIAIPRIGCGLDRLEWDKVKSMLITLFENVDVEIIVCNFQQNHGKLKKPLQTRASDDNPKSKKSNKNKRLK</sequence>
<feature type="region of interest" description="Disordered" evidence="1">
    <location>
        <begin position="1"/>
        <end position="308"/>
    </location>
</feature>
<keyword evidence="4" id="KW-1185">Reference proteome</keyword>
<feature type="compositionally biased region" description="Basic and acidic residues" evidence="1">
    <location>
        <begin position="127"/>
        <end position="147"/>
    </location>
</feature>
<dbReference type="InterPro" id="IPR043472">
    <property type="entry name" value="Macro_dom-like"/>
</dbReference>
<feature type="compositionally biased region" description="Basic and acidic residues" evidence="1">
    <location>
        <begin position="68"/>
        <end position="79"/>
    </location>
</feature>